<gene>
    <name evidence="1" type="ordered locus">PAS_chr2-1_0020</name>
</gene>
<dbReference type="EMBL" id="FN392320">
    <property type="protein sequence ID" value="CAY68619.1"/>
    <property type="molecule type" value="Genomic_DNA"/>
</dbReference>
<dbReference type="GeneID" id="8198139"/>
<accession>C4QZE5</accession>
<dbReference type="KEGG" id="ppa:PAS_chr2-1_0020"/>
<dbReference type="HOGENOM" id="CLU_2671902_0_0_1"/>
<dbReference type="RefSeq" id="XP_002490899.1">
    <property type="nucleotide sequence ID" value="XM_002490854.1"/>
</dbReference>
<dbReference type="AlphaFoldDB" id="C4QZE5"/>
<evidence type="ECO:0000313" key="1">
    <source>
        <dbReference type="EMBL" id="CAY68619.1"/>
    </source>
</evidence>
<organism evidence="1 2">
    <name type="scientific">Komagataella phaffii (strain GS115 / ATCC 20864)</name>
    <name type="common">Yeast</name>
    <name type="synonym">Pichia pastoris</name>
    <dbReference type="NCBI Taxonomy" id="644223"/>
    <lineage>
        <taxon>Eukaryota</taxon>
        <taxon>Fungi</taxon>
        <taxon>Dikarya</taxon>
        <taxon>Ascomycota</taxon>
        <taxon>Saccharomycotina</taxon>
        <taxon>Pichiomycetes</taxon>
        <taxon>Pichiales</taxon>
        <taxon>Pichiaceae</taxon>
        <taxon>Komagataella</taxon>
    </lineage>
</organism>
<dbReference type="InParanoid" id="C4QZE5"/>
<dbReference type="Proteomes" id="UP000000314">
    <property type="component" value="Chromosome 2"/>
</dbReference>
<keyword evidence="2" id="KW-1185">Reference proteome</keyword>
<evidence type="ECO:0000313" key="2">
    <source>
        <dbReference type="Proteomes" id="UP000000314"/>
    </source>
</evidence>
<protein>
    <submittedName>
        <fullName evidence="1">Uncharacterized protein</fullName>
    </submittedName>
</protein>
<reference evidence="1 2" key="1">
    <citation type="journal article" date="2009" name="Nat. Biotechnol.">
        <title>Genome sequence of the recombinant protein production host Pichia pastoris.</title>
        <authorList>
            <person name="De Schutter K."/>
            <person name="Lin Y.C."/>
            <person name="Tiels P."/>
            <person name="Van Hecke A."/>
            <person name="Glinka S."/>
            <person name="Weber-Lehmann J."/>
            <person name="Rouze P."/>
            <person name="Van de Peer Y."/>
            <person name="Callewaert N."/>
        </authorList>
    </citation>
    <scope>NUCLEOTIDE SEQUENCE [LARGE SCALE GENOMIC DNA]</scope>
    <source>
        <strain evidence="2">GS115 / ATCC 20864</strain>
    </source>
</reference>
<name>C4QZE5_KOMPG</name>
<proteinExistence type="predicted"/>
<sequence>MRAKAGEFWKVKAEACDLSKLIVALQKARSIFASYCWLPNISGIARSRFVVGRSIHWEYQPKYRKVMSMNVEATI</sequence>